<dbReference type="eggNOG" id="COG0113">
    <property type="taxonomic scope" value="Bacteria"/>
</dbReference>
<comment type="pathway">
    <text evidence="1">Porphyrin-containing compound metabolism; protoporphyrin-IX biosynthesis; coproporphyrinogen-III from 5-aminolevulinate: step 1/4.</text>
</comment>
<keyword evidence="13" id="KW-0479">Metal-binding</keyword>
<evidence type="ECO:0000313" key="18">
    <source>
        <dbReference type="Proteomes" id="UP000000263"/>
    </source>
</evidence>
<feature type="binding site" evidence="13">
    <location>
        <position position="120"/>
    </location>
    <ligand>
        <name>Zn(2+)</name>
        <dbReference type="ChEBI" id="CHEBI:29105"/>
        <note>catalytic</note>
    </ligand>
</feature>
<feature type="binding site" evidence="12">
    <location>
        <position position="276"/>
    </location>
    <ligand>
        <name>5-aminolevulinate</name>
        <dbReference type="ChEBI" id="CHEBI:356416"/>
        <label>2</label>
    </ligand>
</feature>
<dbReference type="RefSeq" id="WP_012120544.1">
    <property type="nucleotide sequence ID" value="NC_009767.1"/>
</dbReference>
<dbReference type="PIRSF" id="PIRSF001415">
    <property type="entry name" value="Porphbilin_synth"/>
    <property type="match status" value="1"/>
</dbReference>
<evidence type="ECO:0000256" key="5">
    <source>
        <dbReference type="ARBA" id="ARBA00020771"/>
    </source>
</evidence>
<dbReference type="Gene3D" id="3.20.20.70">
    <property type="entry name" value="Aldolase class I"/>
    <property type="match status" value="1"/>
</dbReference>
<evidence type="ECO:0000256" key="4">
    <source>
        <dbReference type="ARBA" id="ARBA00012053"/>
    </source>
</evidence>
<comment type="function">
    <text evidence="9">Catalyzes an early step in the biosynthesis of tetrapyrroles. Binds two molecules of 5-aminolevulinate per subunit, each at a distinct site, and catalyzes their condensation to form porphobilinogen.</text>
</comment>
<feature type="binding site" evidence="12">
    <location>
        <position position="315"/>
    </location>
    <ligand>
        <name>5-aminolevulinate</name>
        <dbReference type="ChEBI" id="CHEBI:356416"/>
        <label>2</label>
    </ligand>
</feature>
<dbReference type="FunFam" id="3.20.20.70:FF:000019">
    <property type="entry name" value="Delta-aminolevulinic acid dehydratase"/>
    <property type="match status" value="1"/>
</dbReference>
<evidence type="ECO:0000256" key="12">
    <source>
        <dbReference type="PIRSR" id="PIRSR001415-2"/>
    </source>
</evidence>
<dbReference type="PANTHER" id="PTHR11458">
    <property type="entry name" value="DELTA-AMINOLEVULINIC ACID DEHYDRATASE"/>
    <property type="match status" value="1"/>
</dbReference>
<evidence type="ECO:0000256" key="2">
    <source>
        <dbReference type="ARBA" id="ARBA00008055"/>
    </source>
</evidence>
<proteinExistence type="inferred from homology"/>
<dbReference type="PRINTS" id="PR00144">
    <property type="entry name" value="DALDHYDRTASE"/>
</dbReference>
<dbReference type="Pfam" id="PF00490">
    <property type="entry name" value="ALAD"/>
    <property type="match status" value="1"/>
</dbReference>
<dbReference type="KEGG" id="rca:Rcas_2032"/>
<feature type="binding site" evidence="12">
    <location>
        <position position="207"/>
    </location>
    <ligand>
        <name>5-aminolevulinate</name>
        <dbReference type="ChEBI" id="CHEBI:356416"/>
        <label>1</label>
    </ligand>
</feature>
<accession>A7NKV0</accession>
<dbReference type="InterPro" id="IPR030656">
    <property type="entry name" value="ALAD_AS"/>
</dbReference>
<evidence type="ECO:0000256" key="8">
    <source>
        <dbReference type="ARBA" id="ARBA00023244"/>
    </source>
</evidence>
<dbReference type="SUPFAM" id="SSF51569">
    <property type="entry name" value="Aldolase"/>
    <property type="match status" value="1"/>
</dbReference>
<evidence type="ECO:0000256" key="1">
    <source>
        <dbReference type="ARBA" id="ARBA00004694"/>
    </source>
</evidence>
<evidence type="ECO:0000256" key="11">
    <source>
        <dbReference type="PIRSR" id="PIRSR001415-1"/>
    </source>
</evidence>
<evidence type="ECO:0000256" key="7">
    <source>
        <dbReference type="ARBA" id="ARBA00023239"/>
    </source>
</evidence>
<dbReference type="EMBL" id="CP000804">
    <property type="protein sequence ID" value="ABU58120.1"/>
    <property type="molecule type" value="Genomic_DNA"/>
</dbReference>
<keyword evidence="18" id="KW-1185">Reference proteome</keyword>
<dbReference type="SMART" id="SM01004">
    <property type="entry name" value="ALAD"/>
    <property type="match status" value="1"/>
</dbReference>
<dbReference type="EC" id="4.2.1.24" evidence="4 15"/>
<protein>
    <recommendedName>
        <fullName evidence="5 15">Delta-aminolevulinic acid dehydratase</fullName>
        <ecNumber evidence="4 15">4.2.1.24</ecNumber>
    </recommendedName>
</protein>
<gene>
    <name evidence="17" type="ordered locus">Rcas_2032</name>
</gene>
<feature type="binding site" evidence="14">
    <location>
        <position position="235"/>
    </location>
    <ligand>
        <name>Mg(2+)</name>
        <dbReference type="ChEBI" id="CHEBI:18420"/>
    </ligand>
</feature>
<dbReference type="PANTHER" id="PTHR11458:SF0">
    <property type="entry name" value="DELTA-AMINOLEVULINIC ACID DEHYDRATASE"/>
    <property type="match status" value="1"/>
</dbReference>
<feature type="binding site" evidence="13">
    <location>
        <position position="118"/>
    </location>
    <ligand>
        <name>Zn(2+)</name>
        <dbReference type="ChEBI" id="CHEBI:29105"/>
        <note>catalytic</note>
    </ligand>
</feature>
<feature type="binding site" evidence="13">
    <location>
        <position position="128"/>
    </location>
    <ligand>
        <name>Zn(2+)</name>
        <dbReference type="ChEBI" id="CHEBI:29105"/>
        <note>catalytic</note>
    </ligand>
</feature>
<dbReference type="UniPathway" id="UPA00251">
    <property type="reaction ID" value="UER00318"/>
</dbReference>
<evidence type="ECO:0000256" key="10">
    <source>
        <dbReference type="ARBA" id="ARBA00047651"/>
    </source>
</evidence>
<dbReference type="InterPro" id="IPR013785">
    <property type="entry name" value="Aldolase_TIM"/>
</dbReference>
<comment type="catalytic activity">
    <reaction evidence="10 15">
        <text>2 5-aminolevulinate = porphobilinogen + 2 H2O + H(+)</text>
        <dbReference type="Rhea" id="RHEA:24064"/>
        <dbReference type="ChEBI" id="CHEBI:15377"/>
        <dbReference type="ChEBI" id="CHEBI:15378"/>
        <dbReference type="ChEBI" id="CHEBI:58126"/>
        <dbReference type="ChEBI" id="CHEBI:356416"/>
        <dbReference type="EC" id="4.2.1.24"/>
    </reaction>
</comment>
<comment type="subunit">
    <text evidence="3 15">Homooctamer.</text>
</comment>
<keyword evidence="13" id="KW-0862">Zinc</keyword>
<organism evidence="17 18">
    <name type="scientific">Roseiflexus castenholzii (strain DSM 13941 / HLO8)</name>
    <dbReference type="NCBI Taxonomy" id="383372"/>
    <lineage>
        <taxon>Bacteria</taxon>
        <taxon>Bacillati</taxon>
        <taxon>Chloroflexota</taxon>
        <taxon>Chloroflexia</taxon>
        <taxon>Chloroflexales</taxon>
        <taxon>Roseiflexineae</taxon>
        <taxon>Roseiflexaceae</taxon>
        <taxon>Roseiflexus</taxon>
    </lineage>
</organism>
<name>A7NKV0_ROSCS</name>
<evidence type="ECO:0000256" key="16">
    <source>
        <dbReference type="RuleBase" id="RU004161"/>
    </source>
</evidence>
<feature type="active site" description="Schiff-base intermediate with substrate" evidence="11">
    <location>
        <position position="250"/>
    </location>
</feature>
<keyword evidence="7 15" id="KW-0456">Lyase</keyword>
<feature type="binding site" evidence="12">
    <location>
        <position position="219"/>
    </location>
    <ligand>
        <name>5-aminolevulinate</name>
        <dbReference type="ChEBI" id="CHEBI:356416"/>
        <label>1</label>
    </ligand>
</feature>
<reference evidence="17 18" key="1">
    <citation type="submission" date="2007-08" db="EMBL/GenBank/DDBJ databases">
        <title>Complete sequence of Roseiflexus castenholzii DSM 13941.</title>
        <authorList>
            <consortium name="US DOE Joint Genome Institute"/>
            <person name="Copeland A."/>
            <person name="Lucas S."/>
            <person name="Lapidus A."/>
            <person name="Barry K."/>
            <person name="Glavina del Rio T."/>
            <person name="Dalin E."/>
            <person name="Tice H."/>
            <person name="Pitluck S."/>
            <person name="Thompson L.S."/>
            <person name="Brettin T."/>
            <person name="Bruce D."/>
            <person name="Detter J.C."/>
            <person name="Han C."/>
            <person name="Tapia R."/>
            <person name="Schmutz J."/>
            <person name="Larimer F."/>
            <person name="Land M."/>
            <person name="Hauser L."/>
            <person name="Kyrpides N."/>
            <person name="Mikhailova N."/>
            <person name="Bryant D.A."/>
            <person name="Hanada S."/>
            <person name="Tsukatani Y."/>
            <person name="Richardson P."/>
        </authorList>
    </citation>
    <scope>NUCLEOTIDE SEQUENCE [LARGE SCALE GENOMIC DNA]</scope>
    <source>
        <strain evidence="18">DSM 13941 / HLO8</strain>
    </source>
</reference>
<dbReference type="AlphaFoldDB" id="A7NKV0"/>
<dbReference type="GO" id="GO:0005829">
    <property type="term" value="C:cytosol"/>
    <property type="evidence" value="ECO:0007669"/>
    <property type="project" value="TreeGrafter"/>
</dbReference>
<dbReference type="STRING" id="383372.Rcas_2032"/>
<sequence>MLINRPRRLRRTPALRRMVCETVLSADDLIAPLFVVAGSGVVRPIRSMPGHAQISVDQLDPEISEIAELQIPAVLLFGIPAHKDPTGSSGWDPEGPVPQAIRAIKRLAPQLTVIADVCVCEYTSHGHCGILAETPGSGDVLNDPTLEILARCAVAYADAGADIVAPSAMMDGQVAAIRAALDAAGYTQVAILSYAAKFASAFYGPFREAAESTPAFGDRRAYQMDPANGREALREVELDIAEGADMIMVKPAGAYLDIISTVRQRYHVPLAAYQVSGEYAMIKAAAQLGWLDERRAALESLIAIRRAGADMIITYFAKDAARWIAAE</sequence>
<keyword evidence="8 15" id="KW-0627">Porphyrin biosynthesis</keyword>
<evidence type="ECO:0000256" key="13">
    <source>
        <dbReference type="PIRSR" id="PIRSR001415-3"/>
    </source>
</evidence>
<evidence type="ECO:0000256" key="9">
    <source>
        <dbReference type="ARBA" id="ARBA00025628"/>
    </source>
</evidence>
<evidence type="ECO:0000256" key="6">
    <source>
        <dbReference type="ARBA" id="ARBA00023133"/>
    </source>
</evidence>
<dbReference type="HOGENOM" id="CLU_035731_0_0_0"/>
<feature type="active site" description="Schiff-base intermediate with substrate" evidence="11">
    <location>
        <position position="197"/>
    </location>
</feature>
<dbReference type="InterPro" id="IPR001731">
    <property type="entry name" value="ALAD"/>
</dbReference>
<dbReference type="Proteomes" id="UP000000263">
    <property type="component" value="Chromosome"/>
</dbReference>
<dbReference type="OrthoDB" id="9805001at2"/>
<dbReference type="PROSITE" id="PS00169">
    <property type="entry name" value="D_ALA_DEHYDRATASE"/>
    <property type="match status" value="1"/>
</dbReference>
<evidence type="ECO:0000313" key="17">
    <source>
        <dbReference type="EMBL" id="ABU58120.1"/>
    </source>
</evidence>
<evidence type="ECO:0000256" key="3">
    <source>
        <dbReference type="ARBA" id="ARBA00011823"/>
    </source>
</evidence>
<comment type="similarity">
    <text evidence="2 16">Belongs to the ALAD family.</text>
</comment>
<evidence type="ECO:0000256" key="14">
    <source>
        <dbReference type="PIRSR" id="PIRSR001415-5"/>
    </source>
</evidence>
<dbReference type="GO" id="GO:0008270">
    <property type="term" value="F:zinc ion binding"/>
    <property type="evidence" value="ECO:0007669"/>
    <property type="project" value="TreeGrafter"/>
</dbReference>
<keyword evidence="14" id="KW-0460">Magnesium</keyword>
<dbReference type="CDD" id="cd00384">
    <property type="entry name" value="ALAD_PBGS"/>
    <property type="match status" value="1"/>
</dbReference>
<dbReference type="GO" id="GO:0006782">
    <property type="term" value="P:protoporphyrinogen IX biosynthetic process"/>
    <property type="evidence" value="ECO:0007669"/>
    <property type="project" value="UniProtKB-UniPathway"/>
</dbReference>
<dbReference type="GO" id="GO:0004655">
    <property type="term" value="F:porphobilinogen synthase activity"/>
    <property type="evidence" value="ECO:0007669"/>
    <property type="project" value="UniProtKB-EC"/>
</dbReference>
<keyword evidence="6" id="KW-0350">Heme biosynthesis</keyword>
<evidence type="ECO:0000256" key="15">
    <source>
        <dbReference type="RuleBase" id="RU000515"/>
    </source>
</evidence>
<dbReference type="NCBIfam" id="NF006762">
    <property type="entry name" value="PRK09283.1"/>
    <property type="match status" value="1"/>
</dbReference>